<gene>
    <name evidence="1" type="ORF">L6452_08959</name>
</gene>
<evidence type="ECO:0000313" key="1">
    <source>
        <dbReference type="EMBL" id="KAI3746525.1"/>
    </source>
</evidence>
<reference evidence="2" key="1">
    <citation type="journal article" date="2022" name="Mol. Ecol. Resour.">
        <title>The genomes of chicory, endive, great burdock and yacon provide insights into Asteraceae palaeo-polyploidization history and plant inulin production.</title>
        <authorList>
            <person name="Fan W."/>
            <person name="Wang S."/>
            <person name="Wang H."/>
            <person name="Wang A."/>
            <person name="Jiang F."/>
            <person name="Liu H."/>
            <person name="Zhao H."/>
            <person name="Xu D."/>
            <person name="Zhang Y."/>
        </authorList>
    </citation>
    <scope>NUCLEOTIDE SEQUENCE [LARGE SCALE GENOMIC DNA]</scope>
    <source>
        <strain evidence="2">cv. Niubang</strain>
    </source>
</reference>
<keyword evidence="2" id="KW-1185">Reference proteome</keyword>
<accession>A0ACB9DJ52</accession>
<dbReference type="EMBL" id="CM042049">
    <property type="protein sequence ID" value="KAI3746525.1"/>
    <property type="molecule type" value="Genomic_DNA"/>
</dbReference>
<proteinExistence type="predicted"/>
<sequence length="83" mass="9654">MILQLRLASLFLENTSQWSSLKEKSRKTGRKAQIWEVQILTMNHFNNSIFLDWTNKGSQHGKAISLCDFHEHCMVICDYPDGL</sequence>
<comment type="caution">
    <text evidence="1">The sequence shown here is derived from an EMBL/GenBank/DDBJ whole genome shotgun (WGS) entry which is preliminary data.</text>
</comment>
<reference evidence="1 2" key="2">
    <citation type="journal article" date="2022" name="Mol. Ecol. Resour.">
        <title>The genomes of chicory, endive, great burdock and yacon provide insights into Asteraceae paleo-polyploidization history and plant inulin production.</title>
        <authorList>
            <person name="Fan W."/>
            <person name="Wang S."/>
            <person name="Wang H."/>
            <person name="Wang A."/>
            <person name="Jiang F."/>
            <person name="Liu H."/>
            <person name="Zhao H."/>
            <person name="Xu D."/>
            <person name="Zhang Y."/>
        </authorList>
    </citation>
    <scope>NUCLEOTIDE SEQUENCE [LARGE SCALE GENOMIC DNA]</scope>
    <source>
        <strain evidence="2">cv. Niubang</strain>
    </source>
</reference>
<protein>
    <submittedName>
        <fullName evidence="1">Uncharacterized protein</fullName>
    </submittedName>
</protein>
<name>A0ACB9DJ52_ARCLA</name>
<dbReference type="Proteomes" id="UP001055879">
    <property type="component" value="Linkage Group LG03"/>
</dbReference>
<organism evidence="1 2">
    <name type="scientific">Arctium lappa</name>
    <name type="common">Greater burdock</name>
    <name type="synonym">Lappa major</name>
    <dbReference type="NCBI Taxonomy" id="4217"/>
    <lineage>
        <taxon>Eukaryota</taxon>
        <taxon>Viridiplantae</taxon>
        <taxon>Streptophyta</taxon>
        <taxon>Embryophyta</taxon>
        <taxon>Tracheophyta</taxon>
        <taxon>Spermatophyta</taxon>
        <taxon>Magnoliopsida</taxon>
        <taxon>eudicotyledons</taxon>
        <taxon>Gunneridae</taxon>
        <taxon>Pentapetalae</taxon>
        <taxon>asterids</taxon>
        <taxon>campanulids</taxon>
        <taxon>Asterales</taxon>
        <taxon>Asteraceae</taxon>
        <taxon>Carduoideae</taxon>
        <taxon>Cardueae</taxon>
        <taxon>Arctiinae</taxon>
        <taxon>Arctium</taxon>
    </lineage>
</organism>
<evidence type="ECO:0000313" key="2">
    <source>
        <dbReference type="Proteomes" id="UP001055879"/>
    </source>
</evidence>